<accession>A0A229RRU8</accession>
<dbReference type="RefSeq" id="WP_093937378.1">
    <property type="nucleotide sequence ID" value="NZ_NMQT01000112.1"/>
</dbReference>
<sequence length="226" mass="24297">MTTRRPAPAAATRAHLMLAAHAAELADLAANAARAGAAADQETTRATPDHSDLIGMAQQILDAAVVAARLDGKTWQEISRSLDDATPQSARTRYWPAVARFRADPFPSQDARREGVPGRTRQTSFRLRRSLVPERQPEAPAEAGAGATPPPASHLALVTIPSEQGETETEREPAAADTRLKIAERLVAAYERIATNDRQPPQWILDGLAHARRTAAELRAAGRSAE</sequence>
<evidence type="ECO:0000256" key="1">
    <source>
        <dbReference type="SAM" id="MobiDB-lite"/>
    </source>
</evidence>
<evidence type="ECO:0000313" key="3">
    <source>
        <dbReference type="EMBL" id="OXM49393.1"/>
    </source>
</evidence>
<keyword evidence="2" id="KW-0732">Signal</keyword>
<feature type="compositionally biased region" description="Low complexity" evidence="1">
    <location>
        <begin position="138"/>
        <end position="147"/>
    </location>
</feature>
<comment type="caution">
    <text evidence="3">The sequence shown here is derived from an EMBL/GenBank/DDBJ whole genome shotgun (WGS) entry which is preliminary data.</text>
</comment>
<organism evidence="3 4">
    <name type="scientific">Amycolatopsis thailandensis</name>
    <dbReference type="NCBI Taxonomy" id="589330"/>
    <lineage>
        <taxon>Bacteria</taxon>
        <taxon>Bacillati</taxon>
        <taxon>Actinomycetota</taxon>
        <taxon>Actinomycetes</taxon>
        <taxon>Pseudonocardiales</taxon>
        <taxon>Pseudonocardiaceae</taxon>
        <taxon>Amycolatopsis</taxon>
    </lineage>
</organism>
<dbReference type="OrthoDB" id="3638267at2"/>
<name>A0A229RRU8_9PSEU</name>
<dbReference type="Proteomes" id="UP000215223">
    <property type="component" value="Unassembled WGS sequence"/>
</dbReference>
<dbReference type="AlphaFoldDB" id="A0A229RRU8"/>
<evidence type="ECO:0000313" key="4">
    <source>
        <dbReference type="Proteomes" id="UP000215223"/>
    </source>
</evidence>
<keyword evidence="4" id="KW-1185">Reference proteome</keyword>
<evidence type="ECO:0000256" key="2">
    <source>
        <dbReference type="SAM" id="SignalP"/>
    </source>
</evidence>
<dbReference type="EMBL" id="NMQT01000112">
    <property type="protein sequence ID" value="OXM49393.1"/>
    <property type="molecule type" value="Genomic_DNA"/>
</dbReference>
<feature type="chain" id="PRO_5013144505" evidence="2">
    <location>
        <begin position="23"/>
        <end position="226"/>
    </location>
</feature>
<gene>
    <name evidence="3" type="ORF">CFP71_30310</name>
</gene>
<feature type="region of interest" description="Disordered" evidence="1">
    <location>
        <begin position="107"/>
        <end position="152"/>
    </location>
</feature>
<proteinExistence type="predicted"/>
<protein>
    <submittedName>
        <fullName evidence="3">Uncharacterized protein</fullName>
    </submittedName>
</protein>
<feature type="signal peptide" evidence="2">
    <location>
        <begin position="1"/>
        <end position="22"/>
    </location>
</feature>
<reference evidence="3 4" key="1">
    <citation type="submission" date="2017-07" db="EMBL/GenBank/DDBJ databases">
        <title>Amycolatopsis thailandensis Genome sequencing and assembly.</title>
        <authorList>
            <person name="Kaur N."/>
            <person name="Mayilraj S."/>
        </authorList>
    </citation>
    <scope>NUCLEOTIDE SEQUENCE [LARGE SCALE GENOMIC DNA]</scope>
    <source>
        <strain evidence="3 4">JCM 16380</strain>
    </source>
</reference>